<sequence length="106" mass="12158">MPTTREPILDTPVFRAKLPSPSKAQVEAYQTYERKVQQVRERNNSEGVRVPSKIVSNWKPMDVRQIVHHNSHLSGPPQSVHHYRSTYAHVANNQFKSEPGSTLQDQ</sequence>
<evidence type="ECO:0000313" key="1">
    <source>
        <dbReference type="EMBL" id="KAF2684318.1"/>
    </source>
</evidence>
<dbReference type="OrthoDB" id="3755781at2759"/>
<dbReference type="Proteomes" id="UP000799291">
    <property type="component" value="Unassembled WGS sequence"/>
</dbReference>
<accession>A0A6G1J1P1</accession>
<evidence type="ECO:0000313" key="2">
    <source>
        <dbReference type="Proteomes" id="UP000799291"/>
    </source>
</evidence>
<gene>
    <name evidence="1" type="ORF">K458DRAFT_388785</name>
</gene>
<dbReference type="AlphaFoldDB" id="A0A6G1J1P1"/>
<organism evidence="1 2">
    <name type="scientific">Lentithecium fluviatile CBS 122367</name>
    <dbReference type="NCBI Taxonomy" id="1168545"/>
    <lineage>
        <taxon>Eukaryota</taxon>
        <taxon>Fungi</taxon>
        <taxon>Dikarya</taxon>
        <taxon>Ascomycota</taxon>
        <taxon>Pezizomycotina</taxon>
        <taxon>Dothideomycetes</taxon>
        <taxon>Pleosporomycetidae</taxon>
        <taxon>Pleosporales</taxon>
        <taxon>Massarineae</taxon>
        <taxon>Lentitheciaceae</taxon>
        <taxon>Lentithecium</taxon>
    </lineage>
</organism>
<dbReference type="EMBL" id="MU005581">
    <property type="protein sequence ID" value="KAF2684318.1"/>
    <property type="molecule type" value="Genomic_DNA"/>
</dbReference>
<protein>
    <submittedName>
        <fullName evidence="1">Uncharacterized protein</fullName>
    </submittedName>
</protein>
<proteinExistence type="predicted"/>
<keyword evidence="2" id="KW-1185">Reference proteome</keyword>
<reference evidence="1" key="1">
    <citation type="journal article" date="2020" name="Stud. Mycol.">
        <title>101 Dothideomycetes genomes: a test case for predicting lifestyles and emergence of pathogens.</title>
        <authorList>
            <person name="Haridas S."/>
            <person name="Albert R."/>
            <person name="Binder M."/>
            <person name="Bloem J."/>
            <person name="Labutti K."/>
            <person name="Salamov A."/>
            <person name="Andreopoulos B."/>
            <person name="Baker S."/>
            <person name="Barry K."/>
            <person name="Bills G."/>
            <person name="Bluhm B."/>
            <person name="Cannon C."/>
            <person name="Castanera R."/>
            <person name="Culley D."/>
            <person name="Daum C."/>
            <person name="Ezra D."/>
            <person name="Gonzalez J."/>
            <person name="Henrissat B."/>
            <person name="Kuo A."/>
            <person name="Liang C."/>
            <person name="Lipzen A."/>
            <person name="Lutzoni F."/>
            <person name="Magnuson J."/>
            <person name="Mondo S."/>
            <person name="Nolan M."/>
            <person name="Ohm R."/>
            <person name="Pangilinan J."/>
            <person name="Park H.-J."/>
            <person name="Ramirez L."/>
            <person name="Alfaro M."/>
            <person name="Sun H."/>
            <person name="Tritt A."/>
            <person name="Yoshinaga Y."/>
            <person name="Zwiers L.-H."/>
            <person name="Turgeon B."/>
            <person name="Goodwin S."/>
            <person name="Spatafora J."/>
            <person name="Crous P."/>
            <person name="Grigoriev I."/>
        </authorList>
    </citation>
    <scope>NUCLEOTIDE SEQUENCE</scope>
    <source>
        <strain evidence="1">CBS 122367</strain>
    </source>
</reference>
<name>A0A6G1J1P1_9PLEO</name>